<feature type="non-terminal residue" evidence="1">
    <location>
        <position position="1"/>
    </location>
</feature>
<sequence>VAAHGSDQIRRSAVKICIRSENCRLDPIRTIIGLDHGFVVATTTILSRPSPYHHPSSLFFIITHLLTTILRVFDLHRCAVITLHPLCLAASPPHTAHEARTSPSHTAHFVAVPWFFFTALLIVRSGYLVEHVPCSRQFRARRHFSIPCGLFFVI</sequence>
<dbReference type="Proteomes" id="UP001341840">
    <property type="component" value="Unassembled WGS sequence"/>
</dbReference>
<reference evidence="1 2" key="1">
    <citation type="journal article" date="2023" name="Plants (Basel)">
        <title>Bridging the Gap: Combining Genomics and Transcriptomics Approaches to Understand Stylosanthes scabra, an Orphan Legume from the Brazilian Caatinga.</title>
        <authorList>
            <person name="Ferreira-Neto J.R.C."/>
            <person name="da Silva M.D."/>
            <person name="Binneck E."/>
            <person name="de Melo N.F."/>
            <person name="da Silva R.H."/>
            <person name="de Melo A.L.T.M."/>
            <person name="Pandolfi V."/>
            <person name="Bustamante F.O."/>
            <person name="Brasileiro-Vidal A.C."/>
            <person name="Benko-Iseppon A.M."/>
        </authorList>
    </citation>
    <scope>NUCLEOTIDE SEQUENCE [LARGE SCALE GENOMIC DNA]</scope>
    <source>
        <tissue evidence="1">Leaves</tissue>
    </source>
</reference>
<protein>
    <submittedName>
        <fullName evidence="1">Uncharacterized protein</fullName>
    </submittedName>
</protein>
<keyword evidence="2" id="KW-1185">Reference proteome</keyword>
<evidence type="ECO:0000313" key="2">
    <source>
        <dbReference type="Proteomes" id="UP001341840"/>
    </source>
</evidence>
<organism evidence="1 2">
    <name type="scientific">Stylosanthes scabra</name>
    <dbReference type="NCBI Taxonomy" id="79078"/>
    <lineage>
        <taxon>Eukaryota</taxon>
        <taxon>Viridiplantae</taxon>
        <taxon>Streptophyta</taxon>
        <taxon>Embryophyta</taxon>
        <taxon>Tracheophyta</taxon>
        <taxon>Spermatophyta</taxon>
        <taxon>Magnoliopsida</taxon>
        <taxon>eudicotyledons</taxon>
        <taxon>Gunneridae</taxon>
        <taxon>Pentapetalae</taxon>
        <taxon>rosids</taxon>
        <taxon>fabids</taxon>
        <taxon>Fabales</taxon>
        <taxon>Fabaceae</taxon>
        <taxon>Papilionoideae</taxon>
        <taxon>50 kb inversion clade</taxon>
        <taxon>dalbergioids sensu lato</taxon>
        <taxon>Dalbergieae</taxon>
        <taxon>Pterocarpus clade</taxon>
        <taxon>Stylosanthes</taxon>
    </lineage>
</organism>
<comment type="caution">
    <text evidence="1">The sequence shown here is derived from an EMBL/GenBank/DDBJ whole genome shotgun (WGS) entry which is preliminary data.</text>
</comment>
<evidence type="ECO:0000313" key="1">
    <source>
        <dbReference type="EMBL" id="MED6153734.1"/>
    </source>
</evidence>
<proteinExistence type="predicted"/>
<gene>
    <name evidence="1" type="ORF">PIB30_104912</name>
</gene>
<dbReference type="EMBL" id="JASCZI010094345">
    <property type="protein sequence ID" value="MED6153734.1"/>
    <property type="molecule type" value="Genomic_DNA"/>
</dbReference>
<name>A0ABU6TYY4_9FABA</name>
<accession>A0ABU6TYY4</accession>